<keyword evidence="6" id="KW-1185">Reference proteome</keyword>
<keyword evidence="2" id="KW-0378">Hydrolase</keyword>
<feature type="domain" description="Helicase ATP-binding" evidence="4">
    <location>
        <begin position="1"/>
        <end position="73"/>
    </location>
</feature>
<accession>A0AAW1VA06</accession>
<dbReference type="GO" id="GO:0005634">
    <property type="term" value="C:nucleus"/>
    <property type="evidence" value="ECO:0007669"/>
    <property type="project" value="TreeGrafter"/>
</dbReference>
<dbReference type="GO" id="GO:0003677">
    <property type="term" value="F:DNA binding"/>
    <property type="evidence" value="ECO:0007669"/>
    <property type="project" value="UniProtKB-KW"/>
</dbReference>
<dbReference type="Pfam" id="PF00270">
    <property type="entry name" value="DEAD"/>
    <property type="match status" value="1"/>
</dbReference>
<dbReference type="SUPFAM" id="SSF52540">
    <property type="entry name" value="P-loop containing nucleoside triphosphate hydrolases"/>
    <property type="match status" value="1"/>
</dbReference>
<dbReference type="GO" id="GO:0043138">
    <property type="term" value="F:3'-5' DNA helicase activity"/>
    <property type="evidence" value="ECO:0007669"/>
    <property type="project" value="TreeGrafter"/>
</dbReference>
<dbReference type="AlphaFoldDB" id="A0AAW1VA06"/>
<sequence>DILRNLSNYDKVAYIVVDEAHCVSQWGHDFRPEYLKLGALREICKAPYLALTATAGADVSLSSDSIFIYSSDIK</sequence>
<dbReference type="InterPro" id="IPR011545">
    <property type="entry name" value="DEAD/DEAH_box_helicase_dom"/>
</dbReference>
<dbReference type="PROSITE" id="PS51192">
    <property type="entry name" value="HELICASE_ATP_BIND_1"/>
    <property type="match status" value="1"/>
</dbReference>
<dbReference type="GO" id="GO:0016787">
    <property type="term" value="F:hydrolase activity"/>
    <property type="evidence" value="ECO:0007669"/>
    <property type="project" value="UniProtKB-KW"/>
</dbReference>
<dbReference type="Proteomes" id="UP001431783">
    <property type="component" value="Unassembled WGS sequence"/>
</dbReference>
<evidence type="ECO:0000313" key="6">
    <source>
        <dbReference type="Proteomes" id="UP001431783"/>
    </source>
</evidence>
<proteinExistence type="inferred from homology"/>
<dbReference type="GO" id="GO:0005524">
    <property type="term" value="F:ATP binding"/>
    <property type="evidence" value="ECO:0007669"/>
    <property type="project" value="InterPro"/>
</dbReference>
<comment type="caution">
    <text evidence="5">The sequence shown here is derived from an EMBL/GenBank/DDBJ whole genome shotgun (WGS) entry which is preliminary data.</text>
</comment>
<evidence type="ECO:0000256" key="3">
    <source>
        <dbReference type="ARBA" id="ARBA00023125"/>
    </source>
</evidence>
<keyword evidence="3" id="KW-0238">DNA-binding</keyword>
<dbReference type="GO" id="GO:0005737">
    <property type="term" value="C:cytoplasm"/>
    <property type="evidence" value="ECO:0007669"/>
    <property type="project" value="TreeGrafter"/>
</dbReference>
<dbReference type="PANTHER" id="PTHR13710">
    <property type="entry name" value="DNA HELICASE RECQ FAMILY MEMBER"/>
    <property type="match status" value="1"/>
</dbReference>
<reference evidence="5 6" key="1">
    <citation type="submission" date="2023-03" db="EMBL/GenBank/DDBJ databases">
        <title>Genome insight into feeding habits of ladybird beetles.</title>
        <authorList>
            <person name="Li H.-S."/>
            <person name="Huang Y.-H."/>
            <person name="Pang H."/>
        </authorList>
    </citation>
    <scope>NUCLEOTIDE SEQUENCE [LARGE SCALE GENOMIC DNA]</scope>
    <source>
        <strain evidence="5">SYSU_2023b</strain>
        <tissue evidence="5">Whole body</tissue>
    </source>
</reference>
<dbReference type="GO" id="GO:0009378">
    <property type="term" value="F:four-way junction helicase activity"/>
    <property type="evidence" value="ECO:0007669"/>
    <property type="project" value="TreeGrafter"/>
</dbReference>
<dbReference type="PROSITE" id="PS00690">
    <property type="entry name" value="DEAH_ATP_HELICASE"/>
    <property type="match status" value="1"/>
</dbReference>
<dbReference type="GO" id="GO:0005694">
    <property type="term" value="C:chromosome"/>
    <property type="evidence" value="ECO:0007669"/>
    <property type="project" value="TreeGrafter"/>
</dbReference>
<gene>
    <name evidence="5" type="ORF">WA026_020524</name>
</gene>
<dbReference type="GO" id="GO:0000724">
    <property type="term" value="P:double-strand break repair via homologous recombination"/>
    <property type="evidence" value="ECO:0007669"/>
    <property type="project" value="TreeGrafter"/>
</dbReference>
<feature type="non-terminal residue" evidence="5">
    <location>
        <position position="1"/>
    </location>
</feature>
<dbReference type="InterPro" id="IPR027417">
    <property type="entry name" value="P-loop_NTPase"/>
</dbReference>
<dbReference type="InterPro" id="IPR014001">
    <property type="entry name" value="Helicase_ATP-bd"/>
</dbReference>
<dbReference type="InterPro" id="IPR002464">
    <property type="entry name" value="DNA/RNA_helicase_DEAH_CS"/>
</dbReference>
<evidence type="ECO:0000313" key="5">
    <source>
        <dbReference type="EMBL" id="KAK9892541.1"/>
    </source>
</evidence>
<evidence type="ECO:0000256" key="1">
    <source>
        <dbReference type="ARBA" id="ARBA00005446"/>
    </source>
</evidence>
<dbReference type="Gene3D" id="3.40.50.300">
    <property type="entry name" value="P-loop containing nucleotide triphosphate hydrolases"/>
    <property type="match status" value="1"/>
</dbReference>
<dbReference type="EMBL" id="JARQZJ010000135">
    <property type="protein sequence ID" value="KAK9892541.1"/>
    <property type="molecule type" value="Genomic_DNA"/>
</dbReference>
<dbReference type="PANTHER" id="PTHR13710:SF152">
    <property type="entry name" value="ATP-DEPENDENT DNA HELICASE Q5"/>
    <property type="match status" value="1"/>
</dbReference>
<evidence type="ECO:0000256" key="2">
    <source>
        <dbReference type="ARBA" id="ARBA00022801"/>
    </source>
</evidence>
<comment type="similarity">
    <text evidence="1">Belongs to the helicase family. RecQ subfamily.</text>
</comment>
<evidence type="ECO:0000259" key="4">
    <source>
        <dbReference type="PROSITE" id="PS51192"/>
    </source>
</evidence>
<name>A0AAW1VA06_9CUCU</name>
<organism evidence="5 6">
    <name type="scientific">Henosepilachna vigintioctopunctata</name>
    <dbReference type="NCBI Taxonomy" id="420089"/>
    <lineage>
        <taxon>Eukaryota</taxon>
        <taxon>Metazoa</taxon>
        <taxon>Ecdysozoa</taxon>
        <taxon>Arthropoda</taxon>
        <taxon>Hexapoda</taxon>
        <taxon>Insecta</taxon>
        <taxon>Pterygota</taxon>
        <taxon>Neoptera</taxon>
        <taxon>Endopterygota</taxon>
        <taxon>Coleoptera</taxon>
        <taxon>Polyphaga</taxon>
        <taxon>Cucujiformia</taxon>
        <taxon>Coccinelloidea</taxon>
        <taxon>Coccinellidae</taxon>
        <taxon>Epilachninae</taxon>
        <taxon>Epilachnini</taxon>
        <taxon>Henosepilachna</taxon>
    </lineage>
</organism>
<protein>
    <recommendedName>
        <fullName evidence="4">Helicase ATP-binding domain-containing protein</fullName>
    </recommendedName>
</protein>